<keyword evidence="6 9" id="KW-0472">Membrane</keyword>
<accession>A0A443PKP3</accession>
<feature type="transmembrane region" description="Helical" evidence="9">
    <location>
        <begin position="328"/>
        <end position="345"/>
    </location>
</feature>
<dbReference type="GO" id="GO:0016020">
    <property type="term" value="C:membrane"/>
    <property type="evidence" value="ECO:0007669"/>
    <property type="project" value="UniProtKB-SubCell"/>
</dbReference>
<organism evidence="11 12">
    <name type="scientific">Cinnamomum micranthum f. kanehirae</name>
    <dbReference type="NCBI Taxonomy" id="337451"/>
    <lineage>
        <taxon>Eukaryota</taxon>
        <taxon>Viridiplantae</taxon>
        <taxon>Streptophyta</taxon>
        <taxon>Embryophyta</taxon>
        <taxon>Tracheophyta</taxon>
        <taxon>Spermatophyta</taxon>
        <taxon>Magnoliopsida</taxon>
        <taxon>Magnoliidae</taxon>
        <taxon>Laurales</taxon>
        <taxon>Lauraceae</taxon>
        <taxon>Cinnamomum</taxon>
    </lineage>
</organism>
<feature type="transmembrane region" description="Helical" evidence="9">
    <location>
        <begin position="463"/>
        <end position="485"/>
    </location>
</feature>
<dbReference type="FunFam" id="1.20.1740.10:FF:000047">
    <property type="entry name" value="Amino acid transporter AVT1A"/>
    <property type="match status" value="1"/>
</dbReference>
<evidence type="ECO:0000313" key="12">
    <source>
        <dbReference type="Proteomes" id="UP000283530"/>
    </source>
</evidence>
<evidence type="ECO:0000256" key="6">
    <source>
        <dbReference type="ARBA" id="ARBA00023136"/>
    </source>
</evidence>
<feature type="transmembrane region" description="Helical" evidence="9">
    <location>
        <begin position="593"/>
        <end position="613"/>
    </location>
</feature>
<comment type="similarity">
    <text evidence="7">Belongs to the amino acid/polyamine transporter 2 family. Amino acid/auxin permease (AAAP) (TC 2.A.18.5) subfamily.</text>
</comment>
<keyword evidence="5 9" id="KW-1133">Transmembrane helix</keyword>
<evidence type="ECO:0000256" key="2">
    <source>
        <dbReference type="ARBA" id="ARBA00022448"/>
    </source>
</evidence>
<reference evidence="11 12" key="1">
    <citation type="journal article" date="2019" name="Nat. Plants">
        <title>Stout camphor tree genome fills gaps in understanding of flowering plant genome evolution.</title>
        <authorList>
            <person name="Chaw S.M."/>
            <person name="Liu Y.C."/>
            <person name="Wu Y.W."/>
            <person name="Wang H.Y."/>
            <person name="Lin C.I."/>
            <person name="Wu C.S."/>
            <person name="Ke H.M."/>
            <person name="Chang L.Y."/>
            <person name="Hsu C.Y."/>
            <person name="Yang H.T."/>
            <person name="Sudianto E."/>
            <person name="Hsu M.H."/>
            <person name="Wu K.P."/>
            <person name="Wang L.N."/>
            <person name="Leebens-Mack J.H."/>
            <person name="Tsai I.J."/>
        </authorList>
    </citation>
    <scope>NUCLEOTIDE SEQUENCE [LARGE SCALE GENOMIC DNA]</scope>
    <source>
        <strain evidence="12">cv. Chaw 1501</strain>
        <tissue evidence="11">Young leaves</tissue>
    </source>
</reference>
<keyword evidence="4" id="KW-0029">Amino-acid transport</keyword>
<sequence length="687" mass="74805">MADKEDTEFFMAMDSDSEEEEELEEGGDGDGDGEEERGRNSISSLSFASTHWPRSYKETTDSYTITASPSSGILWHPPYIRYSSHDLTHSGDNLDPKSPLLLESGKCERQESDRGSTKSLALQADAATSLHFQYSGEHVSYGCSFTQTIFNGFNALAGVGLLSTPFTIKEAGWASMAILFMFSAVCCYTGVLLRYCLESNERILTFPDIAEAAYGRYGRLFVSIVLFMELYMACVEIIILEGDNLTTLFPGTSLNWTGIHVDSMHFFALLAALIILPTVWLKDLRIISFLSAGGVLATILVLLSVVFVGTVDGVGFHPTGSVVNWIRIPFSLGVYGFCFSGHSVFPNIYQSMADRTHFALCTAIYGSMAIIGFLMFGQATLSQITLNLPKHSIASKVATWTTVVCSPLTLNRYALLMNPLARSLEELLPVGASNERLFSILLRTALVISTVCSAFLLPFFGLVMALIGSLISICLAVIVPPLCFLKIAKKKATHLQVFVSITIVVLGVVSAFLGTYSSISEIASNYSSQRYTGVLMRYWFESNEGLLTYPDIGQAAYRRFGPGGVLATILVFLSILFVGTVDGVGFHPSGSAVNLIHIPFAIGVHGFCYFGNSVFPTLTNPWPIIIQTLRSQLILKLACIALCTAVYGGIATMGYLMFAQATLSQIPLNLPKHSIASKVAMWTTVCI</sequence>
<comment type="caution">
    <text evidence="11">The sequence shown here is derived from an EMBL/GenBank/DDBJ whole genome shotgun (WGS) entry which is preliminary data.</text>
</comment>
<evidence type="ECO:0000256" key="9">
    <source>
        <dbReference type="SAM" id="Phobius"/>
    </source>
</evidence>
<keyword evidence="12" id="KW-1185">Reference proteome</keyword>
<feature type="domain" description="Amino acid transporter transmembrane" evidence="10">
    <location>
        <begin position="144"/>
        <end position="519"/>
    </location>
</feature>
<feature type="transmembrane region" description="Helical" evidence="9">
    <location>
        <begin position="217"/>
        <end position="239"/>
    </location>
</feature>
<keyword evidence="3 9" id="KW-0812">Transmembrane</keyword>
<dbReference type="Pfam" id="PF01490">
    <property type="entry name" value="Aa_trans"/>
    <property type="match status" value="1"/>
</dbReference>
<feature type="transmembrane region" description="Helical" evidence="9">
    <location>
        <begin position="497"/>
        <end position="519"/>
    </location>
</feature>
<dbReference type="OrthoDB" id="655540at2759"/>
<feature type="transmembrane region" description="Helical" evidence="9">
    <location>
        <begin position="560"/>
        <end position="581"/>
    </location>
</feature>
<name>A0A443PKP3_9MAGN</name>
<feature type="transmembrane region" description="Helical" evidence="9">
    <location>
        <begin position="397"/>
        <end position="416"/>
    </location>
</feature>
<evidence type="ECO:0000256" key="3">
    <source>
        <dbReference type="ARBA" id="ARBA00022692"/>
    </source>
</evidence>
<proteinExistence type="inferred from homology"/>
<evidence type="ECO:0000256" key="7">
    <source>
        <dbReference type="ARBA" id="ARBA00049662"/>
    </source>
</evidence>
<dbReference type="InterPro" id="IPR013057">
    <property type="entry name" value="AA_transpt_TM"/>
</dbReference>
<feature type="region of interest" description="Disordered" evidence="8">
    <location>
        <begin position="1"/>
        <end position="44"/>
    </location>
</feature>
<dbReference type="EMBL" id="QPKB01000008">
    <property type="protein sequence ID" value="RWR91351.1"/>
    <property type="molecule type" value="Genomic_DNA"/>
</dbReference>
<feature type="transmembrane region" description="Helical" evidence="9">
    <location>
        <begin position="259"/>
        <end position="280"/>
    </location>
</feature>
<feature type="compositionally biased region" description="Acidic residues" evidence="8">
    <location>
        <begin position="15"/>
        <end position="35"/>
    </location>
</feature>
<evidence type="ECO:0000256" key="5">
    <source>
        <dbReference type="ARBA" id="ARBA00022989"/>
    </source>
</evidence>
<gene>
    <name evidence="11" type="ORF">CKAN_02050200</name>
</gene>
<evidence type="ECO:0000256" key="1">
    <source>
        <dbReference type="ARBA" id="ARBA00004141"/>
    </source>
</evidence>
<evidence type="ECO:0000256" key="8">
    <source>
        <dbReference type="SAM" id="MobiDB-lite"/>
    </source>
</evidence>
<evidence type="ECO:0000259" key="10">
    <source>
        <dbReference type="Pfam" id="PF01490"/>
    </source>
</evidence>
<feature type="transmembrane region" description="Helical" evidence="9">
    <location>
        <begin position="357"/>
        <end position="377"/>
    </location>
</feature>
<feature type="transmembrane region" description="Helical" evidence="9">
    <location>
        <begin position="173"/>
        <end position="197"/>
    </location>
</feature>
<dbReference type="STRING" id="337451.A0A443PKP3"/>
<keyword evidence="2" id="KW-0813">Transport</keyword>
<feature type="transmembrane region" description="Helical" evidence="9">
    <location>
        <begin position="287"/>
        <end position="308"/>
    </location>
</feature>
<dbReference type="GO" id="GO:0006865">
    <property type="term" value="P:amino acid transport"/>
    <property type="evidence" value="ECO:0007669"/>
    <property type="project" value="UniProtKB-KW"/>
</dbReference>
<dbReference type="AlphaFoldDB" id="A0A443PKP3"/>
<feature type="transmembrane region" description="Helical" evidence="9">
    <location>
        <begin position="633"/>
        <end position="658"/>
    </location>
</feature>
<dbReference type="PANTHER" id="PTHR48017">
    <property type="entry name" value="OS05G0424000 PROTEIN-RELATED"/>
    <property type="match status" value="1"/>
</dbReference>
<feature type="transmembrane region" description="Helical" evidence="9">
    <location>
        <begin position="437"/>
        <end position="457"/>
    </location>
</feature>
<evidence type="ECO:0000313" key="11">
    <source>
        <dbReference type="EMBL" id="RWR91351.1"/>
    </source>
</evidence>
<dbReference type="Proteomes" id="UP000283530">
    <property type="component" value="Unassembled WGS sequence"/>
</dbReference>
<evidence type="ECO:0000256" key="4">
    <source>
        <dbReference type="ARBA" id="ARBA00022970"/>
    </source>
</evidence>
<protein>
    <submittedName>
        <fullName evidence="11">Vacuolar amino acid transporter 1 isoform X1</fullName>
    </submittedName>
</protein>
<comment type="subcellular location">
    <subcellularLocation>
        <location evidence="1">Membrane</location>
        <topology evidence="1">Multi-pass membrane protein</topology>
    </subcellularLocation>
</comment>